<evidence type="ECO:0000256" key="2">
    <source>
        <dbReference type="SAM" id="MobiDB-lite"/>
    </source>
</evidence>
<dbReference type="Pfam" id="PF19290">
    <property type="entry name" value="PmbA_TldD_2nd"/>
    <property type="match status" value="1"/>
</dbReference>
<feature type="domain" description="Metalloprotease TldD/E C-terminal" evidence="4">
    <location>
        <begin position="231"/>
        <end position="445"/>
    </location>
</feature>
<dbReference type="InterPro" id="IPR002510">
    <property type="entry name" value="Metalloprtase-TldD/E_N"/>
</dbReference>
<dbReference type="PANTHER" id="PTHR43421:SF1">
    <property type="entry name" value="METALLOPROTEASE PMBA"/>
    <property type="match status" value="1"/>
</dbReference>
<sequence length="446" mass="46808">MTQIDQSSILDSLITMARQAGAEAADAVIGRSVSLSVGERLGKKEKLERAESRDLGLRVLVGKRQAIVSTSDFAPASLKELAERAVAMARAVPEDPFCGLAEAGQLARDWPQLDLCDASEPSEGRLSELVRAAEDAARSVAGVTNSEGAEAGYGRSEVMLATSHGFLGGYAASHFGLSVSVLAGSGTGMERDYDYSSTVYLADLEDPVKLGRSAGERAVRRLNPRKPKTAALPVVFDPRISNSIVGHLVGAINGASVARGTSFLKDKMGEMVLADGLDIVDDPHRPRGLRSRPFDGEGLPTTAKKLVDGGRLATWLLDCRSARQLGLVSNGHASRGTSGPPSPSPSNVHMAAGRTSVKELIGAITEGFYVTELIGSGVNGVTGDYSRGAAGFWIEKGELAFPVSELTIAGNLKDMFKALTPADDLVFRYGTNAPTLRIDGLTIAGA</sequence>
<dbReference type="AlphaFoldDB" id="A0A4R6WPU8"/>
<name>A0A4R6WPU8_9PROT</name>
<dbReference type="InterPro" id="IPR047657">
    <property type="entry name" value="PmbA"/>
</dbReference>
<dbReference type="InterPro" id="IPR045570">
    <property type="entry name" value="Metalloprtase-TldD/E_cen_dom"/>
</dbReference>
<dbReference type="InterPro" id="IPR035068">
    <property type="entry name" value="TldD/PmbA_N"/>
</dbReference>
<evidence type="ECO:0000256" key="1">
    <source>
        <dbReference type="ARBA" id="ARBA00005836"/>
    </source>
</evidence>
<dbReference type="Pfam" id="PF19289">
    <property type="entry name" value="PmbA_TldD_3rd"/>
    <property type="match status" value="1"/>
</dbReference>
<feature type="region of interest" description="Disordered" evidence="2">
    <location>
        <begin position="329"/>
        <end position="349"/>
    </location>
</feature>
<accession>A0A4R6WPU8</accession>
<dbReference type="PANTHER" id="PTHR43421">
    <property type="entry name" value="METALLOPROTEASE PMBA"/>
    <property type="match status" value="1"/>
</dbReference>
<comment type="similarity">
    <text evidence="1">Belongs to the peptidase U62 family.</text>
</comment>
<protein>
    <submittedName>
        <fullName evidence="6">Microcin-processing peptidase 1</fullName>
    </submittedName>
</protein>
<dbReference type="GO" id="GO:0006508">
    <property type="term" value="P:proteolysis"/>
    <property type="evidence" value="ECO:0007669"/>
    <property type="project" value="InterPro"/>
</dbReference>
<dbReference type="Pfam" id="PF01523">
    <property type="entry name" value="PmbA_TldD_1st"/>
    <property type="match status" value="1"/>
</dbReference>
<dbReference type="InterPro" id="IPR045569">
    <property type="entry name" value="Metalloprtase-TldD/E_C"/>
</dbReference>
<keyword evidence="7" id="KW-1185">Reference proteome</keyword>
<dbReference type="Proteomes" id="UP000295783">
    <property type="component" value="Unassembled WGS sequence"/>
</dbReference>
<gene>
    <name evidence="6" type="ORF">A8950_1420</name>
</gene>
<evidence type="ECO:0000313" key="7">
    <source>
        <dbReference type="Proteomes" id="UP000295783"/>
    </source>
</evidence>
<feature type="domain" description="Metalloprotease TldD/E N-terminal" evidence="3">
    <location>
        <begin position="25"/>
        <end position="89"/>
    </location>
</feature>
<evidence type="ECO:0000259" key="5">
    <source>
        <dbReference type="Pfam" id="PF19290"/>
    </source>
</evidence>
<dbReference type="SUPFAM" id="SSF111283">
    <property type="entry name" value="Putative modulator of DNA gyrase, PmbA/TldD"/>
    <property type="match status" value="1"/>
</dbReference>
<organism evidence="6 7">
    <name type="scientific">Dongia mobilis</name>
    <dbReference type="NCBI Taxonomy" id="578943"/>
    <lineage>
        <taxon>Bacteria</taxon>
        <taxon>Pseudomonadati</taxon>
        <taxon>Pseudomonadota</taxon>
        <taxon>Alphaproteobacteria</taxon>
        <taxon>Rhodospirillales</taxon>
        <taxon>Dongiaceae</taxon>
        <taxon>Dongia</taxon>
    </lineage>
</organism>
<comment type="caution">
    <text evidence="6">The sequence shown here is derived from an EMBL/GenBank/DDBJ whole genome shotgun (WGS) entry which is preliminary data.</text>
</comment>
<proteinExistence type="inferred from homology"/>
<evidence type="ECO:0000259" key="3">
    <source>
        <dbReference type="Pfam" id="PF01523"/>
    </source>
</evidence>
<dbReference type="EMBL" id="SNYW01000007">
    <property type="protein sequence ID" value="TDQ83135.1"/>
    <property type="molecule type" value="Genomic_DNA"/>
</dbReference>
<reference evidence="6 7" key="1">
    <citation type="submission" date="2019-03" db="EMBL/GenBank/DDBJ databases">
        <title>Genomic Encyclopedia of Type Strains, Phase III (KMG-III): the genomes of soil and plant-associated and newly described type strains.</title>
        <authorList>
            <person name="Whitman W."/>
        </authorList>
    </citation>
    <scope>NUCLEOTIDE SEQUENCE [LARGE SCALE GENOMIC DNA]</scope>
    <source>
        <strain evidence="6 7">CGMCC 1.7660</strain>
    </source>
</reference>
<evidence type="ECO:0000259" key="4">
    <source>
        <dbReference type="Pfam" id="PF19289"/>
    </source>
</evidence>
<dbReference type="Gene3D" id="3.30.2290.10">
    <property type="entry name" value="PmbA/TldD superfamily"/>
    <property type="match status" value="1"/>
</dbReference>
<dbReference type="GO" id="GO:0005829">
    <property type="term" value="C:cytosol"/>
    <property type="evidence" value="ECO:0007669"/>
    <property type="project" value="TreeGrafter"/>
</dbReference>
<dbReference type="InterPro" id="IPR036059">
    <property type="entry name" value="TldD/PmbA_sf"/>
</dbReference>
<feature type="domain" description="Metalloprotease TldD/E central" evidence="5">
    <location>
        <begin position="119"/>
        <end position="222"/>
    </location>
</feature>
<evidence type="ECO:0000313" key="6">
    <source>
        <dbReference type="EMBL" id="TDQ83135.1"/>
    </source>
</evidence>
<dbReference type="GO" id="GO:0008237">
    <property type="term" value="F:metallopeptidase activity"/>
    <property type="evidence" value="ECO:0007669"/>
    <property type="project" value="InterPro"/>
</dbReference>